<dbReference type="AlphaFoldDB" id="A0A927N516"/>
<accession>A0A927N516</accession>
<sequence>MSNAPWSAGGSGDLRASDSDRDRTAEVLRDAAAAGRLDLTELETRLEQTFNAKTYAELVPLTADLPEAAGAGRAGTSGAVGDVGAPRQGPHEVNALLSEQKVAGRWLAPRQMTARSILGSVTIDFTDAALPHEVVLDVQIGLGQITLIVPDDIAVDMDAGTTVLASKDNKTRGTHAPGTPVIRVRGTVILGELVARPPRRRNWFKWGKDGSTS</sequence>
<feature type="domain" description="Cell wall-active antibiotics response LiaF-like C-terminal" evidence="3">
    <location>
        <begin position="110"/>
        <end position="161"/>
    </location>
</feature>
<evidence type="ECO:0008006" key="6">
    <source>
        <dbReference type="Google" id="ProtNLM"/>
    </source>
</evidence>
<dbReference type="Pfam" id="PF08044">
    <property type="entry name" value="DUF1707"/>
    <property type="match status" value="1"/>
</dbReference>
<evidence type="ECO:0000256" key="1">
    <source>
        <dbReference type="SAM" id="MobiDB-lite"/>
    </source>
</evidence>
<dbReference type="PANTHER" id="PTHR40763:SF4">
    <property type="entry name" value="DUF1707 DOMAIN-CONTAINING PROTEIN"/>
    <property type="match status" value="1"/>
</dbReference>
<feature type="region of interest" description="Disordered" evidence="1">
    <location>
        <begin position="1"/>
        <end position="22"/>
    </location>
</feature>
<proteinExistence type="predicted"/>
<feature type="domain" description="DUF1707" evidence="2">
    <location>
        <begin position="14"/>
        <end position="66"/>
    </location>
</feature>
<evidence type="ECO:0000259" key="2">
    <source>
        <dbReference type="Pfam" id="PF08044"/>
    </source>
</evidence>
<dbReference type="InterPro" id="IPR012551">
    <property type="entry name" value="DUF1707_SHOCT-like"/>
</dbReference>
<evidence type="ECO:0000313" key="5">
    <source>
        <dbReference type="Proteomes" id="UP000638648"/>
    </source>
</evidence>
<dbReference type="Proteomes" id="UP000638648">
    <property type="component" value="Unassembled WGS sequence"/>
</dbReference>
<reference evidence="4" key="1">
    <citation type="submission" date="2020-10" db="EMBL/GenBank/DDBJ databases">
        <title>Sequencing the genomes of 1000 actinobacteria strains.</title>
        <authorList>
            <person name="Klenk H.-P."/>
        </authorList>
    </citation>
    <scope>NUCLEOTIDE SEQUENCE</scope>
    <source>
        <strain evidence="4">DSM 45354</strain>
    </source>
</reference>
<name>A0A927N516_9ACTN</name>
<organism evidence="4 5">
    <name type="scientific">Actinopolymorpha pittospori</name>
    <dbReference type="NCBI Taxonomy" id="648752"/>
    <lineage>
        <taxon>Bacteria</taxon>
        <taxon>Bacillati</taxon>
        <taxon>Actinomycetota</taxon>
        <taxon>Actinomycetes</taxon>
        <taxon>Propionibacteriales</taxon>
        <taxon>Actinopolymorphaceae</taxon>
        <taxon>Actinopolymorpha</taxon>
    </lineage>
</organism>
<dbReference type="PANTHER" id="PTHR40763">
    <property type="entry name" value="MEMBRANE PROTEIN-RELATED"/>
    <property type="match status" value="1"/>
</dbReference>
<comment type="caution">
    <text evidence="4">The sequence shown here is derived from an EMBL/GenBank/DDBJ whole genome shotgun (WGS) entry which is preliminary data.</text>
</comment>
<evidence type="ECO:0000259" key="3">
    <source>
        <dbReference type="Pfam" id="PF09922"/>
    </source>
</evidence>
<gene>
    <name evidence="4" type="ORF">HEB94_008690</name>
</gene>
<dbReference type="RefSeq" id="WP_192754992.1">
    <property type="nucleotide sequence ID" value="NZ_BAABJL010000176.1"/>
</dbReference>
<keyword evidence="5" id="KW-1185">Reference proteome</keyword>
<dbReference type="Pfam" id="PF09922">
    <property type="entry name" value="LiaF-like_C"/>
    <property type="match status" value="1"/>
</dbReference>
<dbReference type="InterPro" id="IPR024425">
    <property type="entry name" value="LiaF-like_C"/>
</dbReference>
<protein>
    <recommendedName>
        <fullName evidence="6">Cell wall-active antibiotics response 4TMS YvqF</fullName>
    </recommendedName>
</protein>
<evidence type="ECO:0000313" key="4">
    <source>
        <dbReference type="EMBL" id="MBE1611842.1"/>
    </source>
</evidence>
<dbReference type="EMBL" id="JADBEM010000001">
    <property type="protein sequence ID" value="MBE1611842.1"/>
    <property type="molecule type" value="Genomic_DNA"/>
</dbReference>